<dbReference type="InterPro" id="IPR020581">
    <property type="entry name" value="GDC_P"/>
</dbReference>
<proteinExistence type="predicted"/>
<dbReference type="GO" id="GO:0016594">
    <property type="term" value="F:glycine binding"/>
    <property type="evidence" value="ECO:0007669"/>
    <property type="project" value="TreeGrafter"/>
</dbReference>
<dbReference type="SUPFAM" id="SSF53383">
    <property type="entry name" value="PLP-dependent transferases"/>
    <property type="match status" value="1"/>
</dbReference>
<dbReference type="InterPro" id="IPR015424">
    <property type="entry name" value="PyrdxlP-dep_Trfase"/>
</dbReference>
<dbReference type="Pfam" id="PF02347">
    <property type="entry name" value="GDC-P"/>
    <property type="match status" value="1"/>
</dbReference>
<gene>
    <name evidence="3" type="ORF">S06H3_15482</name>
</gene>
<dbReference type="GO" id="GO:0005960">
    <property type="term" value="C:glycine cleavage complex"/>
    <property type="evidence" value="ECO:0007669"/>
    <property type="project" value="TreeGrafter"/>
</dbReference>
<accession>X1KUX4</accession>
<dbReference type="GO" id="GO:0004375">
    <property type="term" value="F:glycine dehydrogenase (decarboxylating) activity"/>
    <property type="evidence" value="ECO:0007669"/>
    <property type="project" value="InterPro"/>
</dbReference>
<keyword evidence="1" id="KW-0560">Oxidoreductase</keyword>
<evidence type="ECO:0000256" key="1">
    <source>
        <dbReference type="ARBA" id="ARBA00023002"/>
    </source>
</evidence>
<feature type="domain" description="Glycine cleavage system P-protein N-terminal" evidence="2">
    <location>
        <begin position="1"/>
        <end position="82"/>
    </location>
</feature>
<dbReference type="PANTHER" id="PTHR11773">
    <property type="entry name" value="GLYCINE DEHYDROGENASE, DECARBOXYLATING"/>
    <property type="match status" value="1"/>
</dbReference>
<dbReference type="EMBL" id="BARV01007621">
    <property type="protein sequence ID" value="GAI10473.1"/>
    <property type="molecule type" value="Genomic_DNA"/>
</dbReference>
<reference evidence="3" key="1">
    <citation type="journal article" date="2014" name="Front. Microbiol.">
        <title>High frequency of phylogenetically diverse reductive dehalogenase-homologous genes in deep subseafloor sedimentary metagenomes.</title>
        <authorList>
            <person name="Kawai M."/>
            <person name="Futagami T."/>
            <person name="Toyoda A."/>
            <person name="Takaki Y."/>
            <person name="Nishi S."/>
            <person name="Hori S."/>
            <person name="Arai W."/>
            <person name="Tsubouchi T."/>
            <person name="Morono Y."/>
            <person name="Uchiyama I."/>
            <person name="Ito T."/>
            <person name="Fujiyama A."/>
            <person name="Inagaki F."/>
            <person name="Takami H."/>
        </authorList>
    </citation>
    <scope>NUCLEOTIDE SEQUENCE</scope>
    <source>
        <strain evidence="3">Expedition CK06-06</strain>
    </source>
</reference>
<dbReference type="InterPro" id="IPR049315">
    <property type="entry name" value="GDC-P_N"/>
</dbReference>
<dbReference type="PANTHER" id="PTHR11773:SF1">
    <property type="entry name" value="GLYCINE DEHYDROGENASE (DECARBOXYLATING), MITOCHONDRIAL"/>
    <property type="match status" value="1"/>
</dbReference>
<protein>
    <recommendedName>
        <fullName evidence="2">Glycine cleavage system P-protein N-terminal domain-containing protein</fullName>
    </recommendedName>
</protein>
<sequence>YHGPDGLKRIATEIHTATSLLADGLKKLGFIIDGKDYFDTLTIRLPEGLTSGKAREIALQYEVNFSYPDARTLRMSMDETVDLNDR</sequence>
<feature type="non-terminal residue" evidence="3">
    <location>
        <position position="1"/>
    </location>
</feature>
<name>X1KUX4_9ZZZZ</name>
<dbReference type="AlphaFoldDB" id="X1KUX4"/>
<dbReference type="GO" id="GO:0005829">
    <property type="term" value="C:cytosol"/>
    <property type="evidence" value="ECO:0007669"/>
    <property type="project" value="TreeGrafter"/>
</dbReference>
<dbReference type="GO" id="GO:0019464">
    <property type="term" value="P:glycine decarboxylation via glycine cleavage system"/>
    <property type="evidence" value="ECO:0007669"/>
    <property type="project" value="TreeGrafter"/>
</dbReference>
<evidence type="ECO:0000313" key="3">
    <source>
        <dbReference type="EMBL" id="GAI10473.1"/>
    </source>
</evidence>
<evidence type="ECO:0000259" key="2">
    <source>
        <dbReference type="Pfam" id="PF02347"/>
    </source>
</evidence>
<organism evidence="3">
    <name type="scientific">marine sediment metagenome</name>
    <dbReference type="NCBI Taxonomy" id="412755"/>
    <lineage>
        <taxon>unclassified sequences</taxon>
        <taxon>metagenomes</taxon>
        <taxon>ecological metagenomes</taxon>
    </lineage>
</organism>
<dbReference type="GO" id="GO:0030170">
    <property type="term" value="F:pyridoxal phosphate binding"/>
    <property type="evidence" value="ECO:0007669"/>
    <property type="project" value="TreeGrafter"/>
</dbReference>
<comment type="caution">
    <text evidence="3">The sequence shown here is derived from an EMBL/GenBank/DDBJ whole genome shotgun (WGS) entry which is preliminary data.</text>
</comment>